<dbReference type="PANTHER" id="PTHR22854:SF2">
    <property type="entry name" value="INDOLE-3-GLYCEROL-PHOSPHATE SYNTHASE"/>
    <property type="match status" value="1"/>
</dbReference>
<sequence>MSILNTIKAYKLEEIERARSEMSLSRFESLISRLPPPRCFVSAMEKRVVRDQIALIAEIKRASPSKGLLREGFDVVEIAQAYKKGGAACLSVLTDAHFFQGKAGDLQLAKSASDLPVLRKDFIVDMYQVYESRAMNADCILLIMSMLGDDSLLKELMERAQSLGMEALVEVHDEAEAERALSMNVRMVGINNRNLSDFSVDLGVSERLFKMLGPHCLAVSESGISSPAEVLRLKASGIKGFLIGEQLMRVSDIEHATRSITCL</sequence>
<reference evidence="10 11" key="1">
    <citation type="submission" date="2024-06" db="EMBL/GenBank/DDBJ databases">
        <title>Alcaligenes phenolicus JC896.</title>
        <authorList>
            <person name="Venkata Ramana C."/>
            <person name="Sasikala C."/>
            <person name="Mahima D."/>
        </authorList>
    </citation>
    <scope>NUCLEOTIDE SEQUENCE [LARGE SCALE GENOMIC DNA]</scope>
    <source>
        <strain evidence="10 11">JC896</strain>
    </source>
</reference>
<dbReference type="PANTHER" id="PTHR22854">
    <property type="entry name" value="TRYPTOPHAN BIOSYNTHESIS PROTEIN"/>
    <property type="match status" value="1"/>
</dbReference>
<keyword evidence="4 8" id="KW-0210">Decarboxylase</keyword>
<dbReference type="Pfam" id="PF00218">
    <property type="entry name" value="IGPS"/>
    <property type="match status" value="1"/>
</dbReference>
<dbReference type="EMBL" id="JBEUDR010000004">
    <property type="protein sequence ID" value="MES5325818.1"/>
    <property type="molecule type" value="Genomic_DNA"/>
</dbReference>
<comment type="pathway">
    <text evidence="2 8">Amino-acid biosynthesis; L-tryptophan biosynthesis; L-tryptophan from chorismate: step 4/5.</text>
</comment>
<evidence type="ECO:0000313" key="11">
    <source>
        <dbReference type="Proteomes" id="UP001437419"/>
    </source>
</evidence>
<evidence type="ECO:0000256" key="5">
    <source>
        <dbReference type="ARBA" id="ARBA00022822"/>
    </source>
</evidence>
<comment type="similarity">
    <text evidence="8">Belongs to the TrpC family.</text>
</comment>
<evidence type="ECO:0000259" key="9">
    <source>
        <dbReference type="Pfam" id="PF00218"/>
    </source>
</evidence>
<evidence type="ECO:0000256" key="8">
    <source>
        <dbReference type="HAMAP-Rule" id="MF_00134"/>
    </source>
</evidence>
<keyword evidence="11" id="KW-1185">Reference proteome</keyword>
<keyword evidence="3 8" id="KW-0028">Amino-acid biosynthesis</keyword>
<comment type="catalytic activity">
    <reaction evidence="1 8">
        <text>1-(2-carboxyphenylamino)-1-deoxy-D-ribulose 5-phosphate + H(+) = (1S,2R)-1-C-(indol-3-yl)glycerol 3-phosphate + CO2 + H2O</text>
        <dbReference type="Rhea" id="RHEA:23476"/>
        <dbReference type="ChEBI" id="CHEBI:15377"/>
        <dbReference type="ChEBI" id="CHEBI:15378"/>
        <dbReference type="ChEBI" id="CHEBI:16526"/>
        <dbReference type="ChEBI" id="CHEBI:58613"/>
        <dbReference type="ChEBI" id="CHEBI:58866"/>
        <dbReference type="EC" id="4.1.1.48"/>
    </reaction>
</comment>
<dbReference type="RefSeq" id="WP_035270368.1">
    <property type="nucleotide sequence ID" value="NZ_JBEUDR010000004.1"/>
</dbReference>
<dbReference type="InterPro" id="IPR013798">
    <property type="entry name" value="Indole-3-glycerol_P_synth_dom"/>
</dbReference>
<gene>
    <name evidence="8 10" type="primary">trpC</name>
    <name evidence="10" type="ORF">ABU900_15550</name>
</gene>
<dbReference type="Gene3D" id="3.20.20.70">
    <property type="entry name" value="Aldolase class I"/>
    <property type="match status" value="1"/>
</dbReference>
<protein>
    <recommendedName>
        <fullName evidence="8">Indole-3-glycerol phosphate synthase</fullName>
        <shortName evidence="8">IGPS</shortName>
        <ecNumber evidence="8">4.1.1.48</ecNumber>
    </recommendedName>
</protein>
<dbReference type="CDD" id="cd00331">
    <property type="entry name" value="IGPS"/>
    <property type="match status" value="1"/>
</dbReference>
<dbReference type="SUPFAM" id="SSF51366">
    <property type="entry name" value="Ribulose-phoshate binding barrel"/>
    <property type="match status" value="1"/>
</dbReference>
<dbReference type="InterPro" id="IPR011060">
    <property type="entry name" value="RibuloseP-bd_barrel"/>
</dbReference>
<comment type="caution">
    <text evidence="10">The sequence shown here is derived from an EMBL/GenBank/DDBJ whole genome shotgun (WGS) entry which is preliminary data.</text>
</comment>
<keyword evidence="7 8" id="KW-0456">Lyase</keyword>
<keyword evidence="6 8" id="KW-0057">Aromatic amino acid biosynthesis</keyword>
<dbReference type="InterPro" id="IPR045186">
    <property type="entry name" value="Indole-3-glycerol_P_synth"/>
</dbReference>
<accession>A0ABV2BLN3</accession>
<dbReference type="PROSITE" id="PS00614">
    <property type="entry name" value="IGPS"/>
    <property type="match status" value="1"/>
</dbReference>
<proteinExistence type="inferred from homology"/>
<dbReference type="InterPro" id="IPR013785">
    <property type="entry name" value="Aldolase_TIM"/>
</dbReference>
<evidence type="ECO:0000256" key="4">
    <source>
        <dbReference type="ARBA" id="ARBA00022793"/>
    </source>
</evidence>
<organism evidence="10 11">
    <name type="scientific">Alcaligenes phenolicus</name>
    <dbReference type="NCBI Taxonomy" id="232846"/>
    <lineage>
        <taxon>Bacteria</taxon>
        <taxon>Pseudomonadati</taxon>
        <taxon>Pseudomonadota</taxon>
        <taxon>Betaproteobacteria</taxon>
        <taxon>Burkholderiales</taxon>
        <taxon>Alcaligenaceae</taxon>
        <taxon>Alcaligenes</taxon>
    </lineage>
</organism>
<feature type="domain" description="Indole-3-glycerol phosphate synthase" evidence="9">
    <location>
        <begin position="4"/>
        <end position="259"/>
    </location>
</feature>
<evidence type="ECO:0000256" key="2">
    <source>
        <dbReference type="ARBA" id="ARBA00004696"/>
    </source>
</evidence>
<evidence type="ECO:0000256" key="3">
    <source>
        <dbReference type="ARBA" id="ARBA00022605"/>
    </source>
</evidence>
<evidence type="ECO:0000256" key="7">
    <source>
        <dbReference type="ARBA" id="ARBA00023239"/>
    </source>
</evidence>
<keyword evidence="5 8" id="KW-0822">Tryptophan biosynthesis</keyword>
<dbReference type="HAMAP" id="MF_00134_B">
    <property type="entry name" value="IGPS_B"/>
    <property type="match status" value="1"/>
</dbReference>
<dbReference type="NCBIfam" id="NF001377">
    <property type="entry name" value="PRK00278.2-4"/>
    <property type="match status" value="1"/>
</dbReference>
<evidence type="ECO:0000256" key="1">
    <source>
        <dbReference type="ARBA" id="ARBA00001633"/>
    </source>
</evidence>
<dbReference type="Proteomes" id="UP001437419">
    <property type="component" value="Unassembled WGS sequence"/>
</dbReference>
<evidence type="ECO:0000313" key="10">
    <source>
        <dbReference type="EMBL" id="MES5325818.1"/>
    </source>
</evidence>
<dbReference type="GO" id="GO:0004425">
    <property type="term" value="F:indole-3-glycerol-phosphate synthase activity"/>
    <property type="evidence" value="ECO:0007669"/>
    <property type="project" value="UniProtKB-EC"/>
</dbReference>
<dbReference type="EC" id="4.1.1.48" evidence="8"/>
<evidence type="ECO:0000256" key="6">
    <source>
        <dbReference type="ARBA" id="ARBA00023141"/>
    </source>
</evidence>
<name>A0ABV2BLN3_9BURK</name>
<dbReference type="InterPro" id="IPR001468">
    <property type="entry name" value="Indole-3-GlycerolPSynthase_CS"/>
</dbReference>